<dbReference type="InterPro" id="IPR021158">
    <property type="entry name" value="Pept_M10A_Zn_BS"/>
</dbReference>
<evidence type="ECO:0000256" key="6">
    <source>
        <dbReference type="ARBA" id="ARBA00022729"/>
    </source>
</evidence>
<evidence type="ECO:0000256" key="9">
    <source>
        <dbReference type="ARBA" id="ARBA00022837"/>
    </source>
</evidence>
<feature type="binding site" evidence="13">
    <location>
        <position position="161"/>
    </location>
    <ligand>
        <name>Ca(2+)</name>
        <dbReference type="ChEBI" id="CHEBI:29108"/>
        <label>2</label>
    </ligand>
</feature>
<feature type="signal peptide" evidence="14">
    <location>
        <begin position="1"/>
        <end position="18"/>
    </location>
</feature>
<dbReference type="InterPro" id="IPR002477">
    <property type="entry name" value="Peptidoglycan-bd-like"/>
</dbReference>
<keyword evidence="11" id="KW-0865">Zymogen</keyword>
<dbReference type="InterPro" id="IPR036365">
    <property type="entry name" value="PGBD-like_sf"/>
</dbReference>
<dbReference type="Proteomes" id="UP000789390">
    <property type="component" value="Unassembled WGS sequence"/>
</dbReference>
<proteinExistence type="inferred from homology"/>
<evidence type="ECO:0000256" key="11">
    <source>
        <dbReference type="ARBA" id="ARBA00023145"/>
    </source>
</evidence>
<feature type="binding site" evidence="13">
    <location>
        <position position="173"/>
    </location>
    <ligand>
        <name>Zn(2+)</name>
        <dbReference type="ChEBI" id="CHEBI:29105"/>
        <label>1</label>
    </ligand>
</feature>
<dbReference type="SMART" id="SM00235">
    <property type="entry name" value="ZnMc"/>
    <property type="match status" value="1"/>
</dbReference>
<dbReference type="InterPro" id="IPR021190">
    <property type="entry name" value="Pept_M10A"/>
</dbReference>
<comment type="subcellular location">
    <subcellularLocation>
        <location evidence="1">Secreted</location>
    </subcellularLocation>
</comment>
<dbReference type="InterPro" id="IPR001818">
    <property type="entry name" value="Pept_M10_metallopeptidase"/>
</dbReference>
<feature type="binding site" evidence="13">
    <location>
        <position position="220"/>
    </location>
    <ligand>
        <name>Zn(2+)</name>
        <dbReference type="ChEBI" id="CHEBI:29105"/>
        <label>2</label>
        <note>catalytic</note>
    </ligand>
</feature>
<feature type="binding site" evidence="13">
    <location>
        <position position="230"/>
    </location>
    <ligand>
        <name>Zn(2+)</name>
        <dbReference type="ChEBI" id="CHEBI:29105"/>
        <label>2</label>
        <note>catalytic</note>
    </ligand>
</feature>
<feature type="binding site" description="in inhibited form" evidence="13">
    <location>
        <position position="86"/>
    </location>
    <ligand>
        <name>Zn(2+)</name>
        <dbReference type="ChEBI" id="CHEBI:29105"/>
        <label>2</label>
        <note>catalytic</note>
    </ligand>
</feature>
<dbReference type="InterPro" id="IPR024079">
    <property type="entry name" value="MetalloPept_cat_dom_sf"/>
</dbReference>
<dbReference type="Pfam" id="PF00413">
    <property type="entry name" value="Peptidase_M10"/>
    <property type="match status" value="1"/>
</dbReference>
<dbReference type="PANTHER" id="PTHR10201:SF291">
    <property type="entry name" value="MATRIX METALLOPROTEINASE 1, ISOFORM C-RELATED"/>
    <property type="match status" value="1"/>
</dbReference>
<organism evidence="16 17">
    <name type="scientific">Daphnia galeata</name>
    <dbReference type="NCBI Taxonomy" id="27404"/>
    <lineage>
        <taxon>Eukaryota</taxon>
        <taxon>Metazoa</taxon>
        <taxon>Ecdysozoa</taxon>
        <taxon>Arthropoda</taxon>
        <taxon>Crustacea</taxon>
        <taxon>Branchiopoda</taxon>
        <taxon>Diplostraca</taxon>
        <taxon>Cladocera</taxon>
        <taxon>Anomopoda</taxon>
        <taxon>Daphniidae</taxon>
        <taxon>Daphnia</taxon>
    </lineage>
</organism>
<reference evidence="16" key="1">
    <citation type="submission" date="2021-11" db="EMBL/GenBank/DDBJ databases">
        <authorList>
            <person name="Schell T."/>
        </authorList>
    </citation>
    <scope>NUCLEOTIDE SEQUENCE</scope>
    <source>
        <strain evidence="16">M5</strain>
    </source>
</reference>
<comment type="similarity">
    <text evidence="2">Belongs to the peptidase M10A family.</text>
</comment>
<dbReference type="GO" id="GO:0006508">
    <property type="term" value="P:proteolysis"/>
    <property type="evidence" value="ECO:0007669"/>
    <property type="project" value="UniProtKB-KW"/>
</dbReference>
<dbReference type="FunFam" id="3.40.390.10:FF:000007">
    <property type="entry name" value="Collagenase 3"/>
    <property type="match status" value="1"/>
</dbReference>
<feature type="binding site" evidence="13">
    <location>
        <position position="202"/>
    </location>
    <ligand>
        <name>Ca(2+)</name>
        <dbReference type="ChEBI" id="CHEBI:29108"/>
        <label>1</label>
    </ligand>
</feature>
<evidence type="ECO:0000256" key="5">
    <source>
        <dbReference type="ARBA" id="ARBA00022723"/>
    </source>
</evidence>
<comment type="cofactor">
    <cofactor evidence="13">
        <name>Ca(2+)</name>
        <dbReference type="ChEBI" id="CHEBI:29108"/>
    </cofactor>
    <text evidence="13">Can bind about 5 Ca(2+) ions per subunit.</text>
</comment>
<keyword evidence="8 13" id="KW-0862">Zinc</keyword>
<dbReference type="SUPFAM" id="SSF55486">
    <property type="entry name" value="Metalloproteases ('zincins'), catalytic domain"/>
    <property type="match status" value="1"/>
</dbReference>
<evidence type="ECO:0000256" key="10">
    <source>
        <dbReference type="ARBA" id="ARBA00023049"/>
    </source>
</evidence>
<dbReference type="GO" id="GO:0030198">
    <property type="term" value="P:extracellular matrix organization"/>
    <property type="evidence" value="ECO:0007669"/>
    <property type="project" value="TreeGrafter"/>
</dbReference>
<keyword evidence="4" id="KW-0645">Protease</keyword>
<keyword evidence="10" id="KW-0482">Metalloprotease</keyword>
<sequence length="286" mass="32920">MFLSLVLLISVLIHQRDAFSVSSDTEAMKYLSNFGYLDPALGDTSTSFVSGETVRRAISDFQSFAGLNPTGELDEETSIWMSKPRCGVPDIIHEGHSTRRKRNANKKVSRWKKKNLTYRILKYTTKLKNSDVDREIARAFQMWEEVTEFKFTPKMTEKKADINIRFESRIHGDDLPPFDGPGRILGHAIFPESGEAHFDEEEAWTINETNGTDLFQVAAHEFGHILGLDHSEVKPAVMKPIYDGYERDFKLHADDIQRIQRQRHLVLPDYGNWYLIKILTAIGFFY</sequence>
<gene>
    <name evidence="16" type="ORF">DGAL_LOCUS6943</name>
</gene>
<evidence type="ECO:0000256" key="2">
    <source>
        <dbReference type="ARBA" id="ARBA00010370"/>
    </source>
</evidence>
<feature type="binding site" evidence="13">
    <location>
        <position position="199"/>
    </location>
    <ligand>
        <name>Ca(2+)</name>
        <dbReference type="ChEBI" id="CHEBI:29108"/>
        <label>3</label>
    </ligand>
</feature>
<feature type="domain" description="Peptidase metallopeptidase" evidence="15">
    <location>
        <begin position="107"/>
        <end position="272"/>
    </location>
</feature>
<dbReference type="AlphaFoldDB" id="A0A8J2RKJ7"/>
<keyword evidence="17" id="KW-1185">Reference proteome</keyword>
<dbReference type="Gene3D" id="3.40.390.10">
    <property type="entry name" value="Collagenase (Catalytic Domain)"/>
    <property type="match status" value="1"/>
</dbReference>
<feature type="binding site" evidence="13">
    <location>
        <position position="187"/>
    </location>
    <ligand>
        <name>Zn(2+)</name>
        <dbReference type="ChEBI" id="CHEBI:29105"/>
        <label>1</label>
    </ligand>
</feature>
<evidence type="ECO:0000256" key="4">
    <source>
        <dbReference type="ARBA" id="ARBA00022670"/>
    </source>
</evidence>
<dbReference type="Pfam" id="PF01471">
    <property type="entry name" value="PG_binding_1"/>
    <property type="match status" value="1"/>
</dbReference>
<feature type="binding site" evidence="13">
    <location>
        <position position="179"/>
    </location>
    <ligand>
        <name>Ca(2+)</name>
        <dbReference type="ChEBI" id="CHEBI:29108"/>
        <label>3</label>
    </ligand>
</feature>
<dbReference type="OrthoDB" id="406838at2759"/>
<feature type="chain" id="PRO_5035283998" description="Peptidase metallopeptidase domain-containing protein" evidence="14">
    <location>
        <begin position="19"/>
        <end position="286"/>
    </location>
</feature>
<dbReference type="SUPFAM" id="SSF47090">
    <property type="entry name" value="PGBD-like"/>
    <property type="match status" value="1"/>
</dbReference>
<evidence type="ECO:0000256" key="13">
    <source>
        <dbReference type="PIRSR" id="PIRSR621190-2"/>
    </source>
</evidence>
<evidence type="ECO:0000256" key="12">
    <source>
        <dbReference type="PIRSR" id="PIRSR621190-1"/>
    </source>
</evidence>
<keyword evidence="5 13" id="KW-0479">Metal-binding</keyword>
<feature type="binding site" evidence="13">
    <location>
        <position position="180"/>
    </location>
    <ligand>
        <name>Ca(2+)</name>
        <dbReference type="ChEBI" id="CHEBI:29108"/>
        <label>3</label>
    </ligand>
</feature>
<dbReference type="PANTHER" id="PTHR10201">
    <property type="entry name" value="MATRIX METALLOPROTEINASE"/>
    <property type="match status" value="1"/>
</dbReference>
<evidence type="ECO:0000256" key="8">
    <source>
        <dbReference type="ARBA" id="ARBA00022833"/>
    </source>
</evidence>
<evidence type="ECO:0000256" key="1">
    <source>
        <dbReference type="ARBA" id="ARBA00004613"/>
    </source>
</evidence>
<evidence type="ECO:0000256" key="14">
    <source>
        <dbReference type="SAM" id="SignalP"/>
    </source>
</evidence>
<dbReference type="GO" id="GO:0030574">
    <property type="term" value="P:collagen catabolic process"/>
    <property type="evidence" value="ECO:0007669"/>
    <property type="project" value="TreeGrafter"/>
</dbReference>
<evidence type="ECO:0000313" key="16">
    <source>
        <dbReference type="EMBL" id="CAH0104223.1"/>
    </source>
</evidence>
<comment type="caution">
    <text evidence="16">The sequence shown here is derived from an EMBL/GenBank/DDBJ whole genome shotgun (WGS) entry which is preliminary data.</text>
</comment>
<dbReference type="GO" id="GO:0004222">
    <property type="term" value="F:metalloendopeptidase activity"/>
    <property type="evidence" value="ECO:0007669"/>
    <property type="project" value="InterPro"/>
</dbReference>
<accession>A0A8J2RKJ7</accession>
<dbReference type="GO" id="GO:0031012">
    <property type="term" value="C:extracellular matrix"/>
    <property type="evidence" value="ECO:0007669"/>
    <property type="project" value="InterPro"/>
</dbReference>
<comment type="cofactor">
    <cofactor evidence="13">
        <name>Zn(2+)</name>
        <dbReference type="ChEBI" id="CHEBI:29105"/>
    </cofactor>
    <text evidence="13">Binds 2 Zn(2+) ions per subunit.</text>
</comment>
<keyword evidence="9 13" id="KW-0106">Calcium</keyword>
<protein>
    <recommendedName>
        <fullName evidence="15">Peptidase metallopeptidase domain-containing protein</fullName>
    </recommendedName>
</protein>
<feature type="binding site" evidence="13">
    <location>
        <position position="171"/>
    </location>
    <ligand>
        <name>Zn(2+)</name>
        <dbReference type="ChEBI" id="CHEBI:29105"/>
        <label>1</label>
    </ligand>
</feature>
<keyword evidence="6 14" id="KW-0732">Signal</keyword>
<dbReference type="PRINTS" id="PR00138">
    <property type="entry name" value="MATRIXIN"/>
</dbReference>
<dbReference type="InterPro" id="IPR006026">
    <property type="entry name" value="Peptidase_Metallo"/>
</dbReference>
<dbReference type="PROSITE" id="PS00546">
    <property type="entry name" value="CYSTEINE_SWITCH"/>
    <property type="match status" value="1"/>
</dbReference>
<evidence type="ECO:0000313" key="17">
    <source>
        <dbReference type="Proteomes" id="UP000789390"/>
    </source>
</evidence>
<dbReference type="EMBL" id="CAKKLH010000129">
    <property type="protein sequence ID" value="CAH0104223.1"/>
    <property type="molecule type" value="Genomic_DNA"/>
</dbReference>
<feature type="binding site" evidence="13">
    <location>
        <position position="197"/>
    </location>
    <ligand>
        <name>Zn(2+)</name>
        <dbReference type="ChEBI" id="CHEBI:29105"/>
        <label>1</label>
    </ligand>
</feature>
<keyword evidence="3" id="KW-0964">Secreted</keyword>
<dbReference type="GO" id="GO:0005615">
    <property type="term" value="C:extracellular space"/>
    <property type="evidence" value="ECO:0007669"/>
    <property type="project" value="TreeGrafter"/>
</dbReference>
<dbReference type="CDD" id="cd04278">
    <property type="entry name" value="ZnMc_MMP"/>
    <property type="match status" value="1"/>
</dbReference>
<feature type="active site" evidence="12">
    <location>
        <position position="221"/>
    </location>
</feature>
<keyword evidence="7" id="KW-0378">Hydrolase</keyword>
<evidence type="ECO:0000256" key="7">
    <source>
        <dbReference type="ARBA" id="ARBA00022801"/>
    </source>
</evidence>
<dbReference type="GO" id="GO:0008270">
    <property type="term" value="F:zinc ion binding"/>
    <property type="evidence" value="ECO:0007669"/>
    <property type="project" value="InterPro"/>
</dbReference>
<feature type="binding site" evidence="13">
    <location>
        <position position="224"/>
    </location>
    <ligand>
        <name>Zn(2+)</name>
        <dbReference type="ChEBI" id="CHEBI:29105"/>
        <label>2</label>
        <note>catalytic</note>
    </ligand>
</feature>
<feature type="binding site" evidence="13">
    <location>
        <position position="202"/>
    </location>
    <ligand>
        <name>Ca(2+)</name>
        <dbReference type="ChEBI" id="CHEBI:29108"/>
        <label>3</label>
    </ligand>
</feature>
<evidence type="ECO:0000259" key="15">
    <source>
        <dbReference type="SMART" id="SM00235"/>
    </source>
</evidence>
<name>A0A8J2RKJ7_9CRUS</name>
<feature type="binding site" evidence="13">
    <location>
        <position position="238"/>
    </location>
    <ligand>
        <name>Zn(2+)</name>
        <dbReference type="ChEBI" id="CHEBI:29105"/>
        <label>2</label>
        <note>catalytic</note>
    </ligand>
</feature>
<evidence type="ECO:0000256" key="3">
    <source>
        <dbReference type="ARBA" id="ARBA00022525"/>
    </source>
</evidence>
<dbReference type="InterPro" id="IPR033739">
    <property type="entry name" value="M10A_MMP"/>
</dbReference>